<feature type="compositionally biased region" description="Basic and acidic residues" evidence="5">
    <location>
        <begin position="29"/>
        <end position="42"/>
    </location>
</feature>
<feature type="repeat" description="WD" evidence="4">
    <location>
        <begin position="403"/>
        <end position="442"/>
    </location>
</feature>
<dbReference type="GeneID" id="64855383"/>
<dbReference type="InterPro" id="IPR001680">
    <property type="entry name" value="WD40_rpt"/>
</dbReference>
<protein>
    <submittedName>
        <fullName evidence="7">Similar to Saccharomyces cerevisiae YIL046W MET30 F-box protein containing five copies of the WD40 motif</fullName>
    </submittedName>
</protein>
<evidence type="ECO:0000313" key="8">
    <source>
        <dbReference type="Proteomes" id="UP000644660"/>
    </source>
</evidence>
<keyword evidence="1 4" id="KW-0853">WD repeat</keyword>
<dbReference type="PRINTS" id="PR00320">
    <property type="entry name" value="GPROTEINBRPT"/>
</dbReference>
<dbReference type="InterPro" id="IPR036047">
    <property type="entry name" value="F-box-like_dom_sf"/>
</dbReference>
<feature type="repeat" description="WD" evidence="4">
    <location>
        <begin position="567"/>
        <end position="606"/>
    </location>
</feature>
<dbReference type="Proteomes" id="UP000644660">
    <property type="component" value="Unassembled WGS sequence"/>
</dbReference>
<feature type="repeat" description="WD" evidence="4">
    <location>
        <begin position="323"/>
        <end position="362"/>
    </location>
</feature>
<dbReference type="SUPFAM" id="SSF50978">
    <property type="entry name" value="WD40 repeat-like"/>
    <property type="match status" value="1"/>
</dbReference>
<feature type="repeat" description="WD" evidence="4">
    <location>
        <begin position="442"/>
        <end position="483"/>
    </location>
</feature>
<dbReference type="PANTHER" id="PTHR19872">
    <property type="entry name" value="UBIQUITIN LIGASE SPECIFICITY FACTOR/HREP PROTEIN"/>
    <property type="match status" value="1"/>
</dbReference>
<gene>
    <name evidence="7" type="ORF">KABA2_01S09592</name>
</gene>
<dbReference type="InterPro" id="IPR001810">
    <property type="entry name" value="F-box_dom"/>
</dbReference>
<reference evidence="7 8" key="1">
    <citation type="submission" date="2020-05" db="EMBL/GenBank/DDBJ databases">
        <authorList>
            <person name="Casaregola S."/>
            <person name="Devillers H."/>
            <person name="Grondin C."/>
        </authorList>
    </citation>
    <scope>NUCLEOTIDE SEQUENCE [LARGE SCALE GENOMIC DNA]</scope>
    <source>
        <strain evidence="7 8">CLIB 1767</strain>
    </source>
</reference>
<proteinExistence type="predicted"/>
<evidence type="ECO:0000313" key="7">
    <source>
        <dbReference type="EMBL" id="CAB4252259.1"/>
    </source>
</evidence>
<dbReference type="InterPro" id="IPR019775">
    <property type="entry name" value="WD40_repeat_CS"/>
</dbReference>
<evidence type="ECO:0000256" key="4">
    <source>
        <dbReference type="PROSITE-ProRule" id="PRU00221"/>
    </source>
</evidence>
<dbReference type="OrthoDB" id="5580488at2759"/>
<evidence type="ECO:0000256" key="5">
    <source>
        <dbReference type="SAM" id="MobiDB-lite"/>
    </source>
</evidence>
<feature type="region of interest" description="Disordered" evidence="5">
    <location>
        <begin position="1"/>
        <end position="78"/>
    </location>
</feature>
<dbReference type="RefSeq" id="XP_041404297.1">
    <property type="nucleotide sequence ID" value="XM_041548363.1"/>
</dbReference>
<dbReference type="PANTHER" id="PTHR19872:SF9">
    <property type="entry name" value="UBIQUITIN-BINDING SDF UBIQUITIN LIGASE COMPLEX SUBUNIT"/>
    <property type="match status" value="1"/>
</dbReference>
<dbReference type="Gene3D" id="2.130.10.10">
    <property type="entry name" value="YVTN repeat-like/Quinoprotein amine dehydrogenase"/>
    <property type="match status" value="3"/>
</dbReference>
<dbReference type="PROSITE" id="PS50082">
    <property type="entry name" value="WD_REPEATS_2"/>
    <property type="match status" value="6"/>
</dbReference>
<accession>A0A8H2ZFE1</accession>
<dbReference type="FunFam" id="2.130.10.10:FF:000715">
    <property type="entry name" value="F-box protein MET30"/>
    <property type="match status" value="1"/>
</dbReference>
<evidence type="ECO:0000256" key="1">
    <source>
        <dbReference type="ARBA" id="ARBA00022574"/>
    </source>
</evidence>
<organism evidence="7 8">
    <name type="scientific">Maudiozyma barnettii</name>
    <dbReference type="NCBI Taxonomy" id="61262"/>
    <lineage>
        <taxon>Eukaryota</taxon>
        <taxon>Fungi</taxon>
        <taxon>Dikarya</taxon>
        <taxon>Ascomycota</taxon>
        <taxon>Saccharomycotina</taxon>
        <taxon>Saccharomycetes</taxon>
        <taxon>Saccharomycetales</taxon>
        <taxon>Saccharomycetaceae</taxon>
        <taxon>Maudiozyma</taxon>
    </lineage>
</organism>
<dbReference type="InterPro" id="IPR015943">
    <property type="entry name" value="WD40/YVTN_repeat-like_dom_sf"/>
</dbReference>
<dbReference type="SUPFAM" id="SSF81383">
    <property type="entry name" value="F-box domain"/>
    <property type="match status" value="1"/>
</dbReference>
<dbReference type="Pfam" id="PF12937">
    <property type="entry name" value="F-box-like"/>
    <property type="match status" value="1"/>
</dbReference>
<name>A0A8H2ZFE1_9SACH</name>
<keyword evidence="3" id="KW-0833">Ubl conjugation pathway</keyword>
<dbReference type="InterPro" id="IPR051075">
    <property type="entry name" value="SCF_subunit_WD-repeat"/>
</dbReference>
<evidence type="ECO:0000256" key="3">
    <source>
        <dbReference type="ARBA" id="ARBA00022786"/>
    </source>
</evidence>
<dbReference type="AlphaFoldDB" id="A0A8H2ZFE1"/>
<feature type="domain" description="F-box" evidence="6">
    <location>
        <begin position="212"/>
        <end position="258"/>
    </location>
</feature>
<feature type="repeat" description="WD" evidence="4">
    <location>
        <begin position="363"/>
        <end position="402"/>
    </location>
</feature>
<dbReference type="InterPro" id="IPR036322">
    <property type="entry name" value="WD40_repeat_dom_sf"/>
</dbReference>
<evidence type="ECO:0000256" key="2">
    <source>
        <dbReference type="ARBA" id="ARBA00022737"/>
    </source>
</evidence>
<feature type="repeat" description="WD" evidence="4">
    <location>
        <begin position="544"/>
        <end position="566"/>
    </location>
</feature>
<dbReference type="SMART" id="SM00320">
    <property type="entry name" value="WD40"/>
    <property type="match status" value="7"/>
</dbReference>
<dbReference type="CDD" id="cd00200">
    <property type="entry name" value="WD40"/>
    <property type="match status" value="1"/>
</dbReference>
<keyword evidence="8" id="KW-1185">Reference proteome</keyword>
<dbReference type="PROSITE" id="PS50294">
    <property type="entry name" value="WD_REPEATS_REGION"/>
    <property type="match status" value="5"/>
</dbReference>
<dbReference type="SMART" id="SM00256">
    <property type="entry name" value="FBOX"/>
    <property type="match status" value="1"/>
</dbReference>
<dbReference type="CDD" id="cd22147">
    <property type="entry name" value="F-box_SpPof1-like"/>
    <property type="match status" value="1"/>
</dbReference>
<dbReference type="EMBL" id="CAEFZW010000001">
    <property type="protein sequence ID" value="CAB4252259.1"/>
    <property type="molecule type" value="Genomic_DNA"/>
</dbReference>
<dbReference type="Pfam" id="PF00400">
    <property type="entry name" value="WD40"/>
    <property type="match status" value="6"/>
</dbReference>
<feature type="region of interest" description="Disordered" evidence="5">
    <location>
        <begin position="614"/>
        <end position="642"/>
    </location>
</feature>
<keyword evidence="2" id="KW-0677">Repeat</keyword>
<dbReference type="PROSITE" id="PS50181">
    <property type="entry name" value="FBOX"/>
    <property type="match status" value="1"/>
</dbReference>
<dbReference type="PROSITE" id="PS00678">
    <property type="entry name" value="WD_REPEATS_1"/>
    <property type="match status" value="3"/>
</dbReference>
<evidence type="ECO:0000259" key="6">
    <source>
        <dbReference type="PROSITE" id="PS50181"/>
    </source>
</evidence>
<dbReference type="InterPro" id="IPR020472">
    <property type="entry name" value="WD40_PAC1"/>
</dbReference>
<sequence length="683" mass="78453">MGTINLLSNDYSGKITPTDYINNNNNNNEDSKSDNNKHQRDEKEEDITNENGPIRKVSKRDDDNKSNNNNNNNNNISILELSPEGNIITSENNNNNNNQKPEEINVLGHMHTHNKSLPAFNFTRFCYRHNPEIQNSPTHTACYNQDLKKVKEINYQISKLPIQEQSEIHHMISKFNKSNDKTRKLIFDGLLASSCFPQLSYVSTQVQEMLKIDFISILPKELSSKILSYLDCQSLCNSMLVCHKWNNLANNNRIWYHMCKQHIDRKCPNCGWGLPLLQMKNNFRNRQRKKEDRLIKNPWKVIYRDRFKVEKNWRRGNFTIKDFKGHMDGILSLQHNYNLLFTGSYDSTVAIWDIHSGKLMRRLQGHSDGVKALYFDDQKLITGSLDKTIRIWNYVTGECISTYRGHTDSVMSVDSFKKIIVSGSADKTVKVWHIETRTCYTLRGHTEWVNCVRLHPKSFSCYSCSDDGTIRMWDIRTNSCLKVFRGHVGQVQKVLPLTIIDIENLVTDKNSNACTGHHTNGEPEVTEDPQNVELDENIPYPTHLLSCSLDNTIKLWNIKTGQCIRTHFGHVEGVWDIAADNFRIISGSHDGSIKIWDLQSGKCMHTFQGRRLEKDTVPTTINNNNNSNDNDNNEETSNDQSSNKISPITCVAIGDSEFFCGDEMGCCRMFNFESGTDDGNVDD</sequence>
<comment type="caution">
    <text evidence="7">The sequence shown here is derived from an EMBL/GenBank/DDBJ whole genome shotgun (WGS) entry which is preliminary data.</text>
</comment>
<feature type="compositionally biased region" description="Polar residues" evidence="5">
    <location>
        <begin position="1"/>
        <end position="11"/>
    </location>
</feature>
<dbReference type="Gene3D" id="1.20.1280.50">
    <property type="match status" value="1"/>
</dbReference>